<keyword evidence="3" id="KW-1185">Reference proteome</keyword>
<dbReference type="Proteomes" id="UP000234790">
    <property type="component" value="Chromosome"/>
</dbReference>
<dbReference type="EMBL" id="CP025543">
    <property type="protein sequence ID" value="AUM62708.1"/>
    <property type="molecule type" value="Genomic_DNA"/>
</dbReference>
<gene>
    <name evidence="2" type="ORF">SMONO_v1c04590</name>
</gene>
<feature type="chain" id="PRO_5014642673" description="MOLPALP family lipoprotein" evidence="1">
    <location>
        <begin position="23"/>
        <end position="695"/>
    </location>
</feature>
<evidence type="ECO:0000256" key="1">
    <source>
        <dbReference type="SAM" id="SignalP"/>
    </source>
</evidence>
<reference evidence="2 3" key="1">
    <citation type="submission" date="2017-12" db="EMBL/GenBank/DDBJ databases">
        <title>Complete genome sequence of Spiroplasma monobiae MQ-1 (ATCC 33825).</title>
        <authorList>
            <person name="Tsai Y.-M."/>
            <person name="Lo W.-S."/>
            <person name="Wu P.-S."/>
            <person name="Cho S.-T."/>
            <person name="Kuo C.-H."/>
        </authorList>
    </citation>
    <scope>NUCLEOTIDE SEQUENCE [LARGE SCALE GENOMIC DNA]</scope>
    <source>
        <strain evidence="2 3">MQ-1</strain>
    </source>
</reference>
<dbReference type="AlphaFoldDB" id="A0A2K9LUH9"/>
<sequence>MKKLLSLLGAVTISASTLGSVAACGNKPTNDPTQPSKEIDFESVERQDTISKLMSQYAKTLYINQTELSDKETHFSSKYMMENKVNGEYLKNLGLTDFDISEEVEDNYKFRDVAKKYFDVNQILSSDLKISDEIYQDSVLDPSVKEEGIVETIKTTLPTILGMFSDPSSLQGLLGIVASNPGMIEQIISPEIIQTLGKVLTTEKLQLLENAFSSDVYKEMDYQTALDSSVIGLSNALDKFVNRTDSKWWLDSDSKSMIDENYDEATKSLADNIKKLMDKEAELKLDLIEDIDAIAEVIRFARTLLAYLDQFSYEEMTSELLTLAKIEEKRTLNFSSNSIDVKETFRKLEFMVNNDTTGVVLKNFVGALFSTNSTNFVKDIDFNENVNGGLVDVVQKIARKAMGADYIDASILGKLYFNTVIRSFLNSGLGNENGGKMIGLVNSLLFGFTSMLPDTIKPFIDAIKNNKDTEKFKNDWMGYLWNNSNEKLGFSLRNLLTKPIKDISLESSKFSFKKYNDGNRFNQPKSRGAEFLTKKTIKEIVDEFSSSFSTISSSKVNFDEIAELIARLKRDDTLQKALNNPSEMLFIFGYNEDGSLKDGSVLEQFFKFLNETKELNEKTGELLSIWIDEENKRISDLEIEAEELFKSIKVSIKRNSINDFEYNITDGNIKKIFNIKLKYNKNKTKLLVSEISLVK</sequence>
<dbReference type="RefSeq" id="WP_101780765.1">
    <property type="nucleotide sequence ID" value="NZ_CP025543.1"/>
</dbReference>
<proteinExistence type="predicted"/>
<dbReference type="PROSITE" id="PS51257">
    <property type="entry name" value="PROKAR_LIPOPROTEIN"/>
    <property type="match status" value="1"/>
</dbReference>
<keyword evidence="1" id="KW-0732">Signal</keyword>
<feature type="signal peptide" evidence="1">
    <location>
        <begin position="1"/>
        <end position="22"/>
    </location>
</feature>
<protein>
    <recommendedName>
        <fullName evidence="4">MOLPALP family lipoprotein</fullName>
    </recommendedName>
</protein>
<accession>A0A2K9LUH9</accession>
<evidence type="ECO:0000313" key="2">
    <source>
        <dbReference type="EMBL" id="AUM62708.1"/>
    </source>
</evidence>
<dbReference type="KEGG" id="smoo:SMONO_v1c04590"/>
<dbReference type="OrthoDB" id="387392at2"/>
<evidence type="ECO:0008006" key="4">
    <source>
        <dbReference type="Google" id="ProtNLM"/>
    </source>
</evidence>
<evidence type="ECO:0000313" key="3">
    <source>
        <dbReference type="Proteomes" id="UP000234790"/>
    </source>
</evidence>
<organism evidence="2 3">
    <name type="scientific">Spiroplasma monobiae MQ-1</name>
    <dbReference type="NCBI Taxonomy" id="1336748"/>
    <lineage>
        <taxon>Bacteria</taxon>
        <taxon>Bacillati</taxon>
        <taxon>Mycoplasmatota</taxon>
        <taxon>Mollicutes</taxon>
        <taxon>Entomoplasmatales</taxon>
        <taxon>Spiroplasmataceae</taxon>
        <taxon>Spiroplasma</taxon>
    </lineage>
</organism>
<name>A0A2K9LUH9_SPISQ</name>